<sequence>MPSDAELWTRTRMRMLIEQIEVAQAEIVLHRAAYERASEEEAADRPWLRSPVERLTIARIARALAAELAAVERFRAWAEELYYLQEEACDRGHGATPGSPDDPAGGGRRPAGF</sequence>
<organism evidence="2 3">
    <name type="scientific">Candidatus Protofrankia datiscae</name>
    <dbReference type="NCBI Taxonomy" id="2716812"/>
    <lineage>
        <taxon>Bacteria</taxon>
        <taxon>Bacillati</taxon>
        <taxon>Actinomycetota</taxon>
        <taxon>Actinomycetes</taxon>
        <taxon>Frankiales</taxon>
        <taxon>Frankiaceae</taxon>
        <taxon>Protofrankia</taxon>
    </lineage>
</organism>
<proteinExistence type="predicted"/>
<feature type="compositionally biased region" description="Gly residues" evidence="1">
    <location>
        <begin position="104"/>
        <end position="113"/>
    </location>
</feature>
<name>F8B029_9ACTN</name>
<dbReference type="AlphaFoldDB" id="F8B029"/>
<feature type="region of interest" description="Disordered" evidence="1">
    <location>
        <begin position="90"/>
        <end position="113"/>
    </location>
</feature>
<protein>
    <submittedName>
        <fullName evidence="2">Uncharacterized protein</fullName>
    </submittedName>
</protein>
<gene>
    <name evidence="2" type="ordered locus">FsymDg_4477</name>
</gene>
<dbReference type="KEGG" id="fsy:FsymDg_4477"/>
<evidence type="ECO:0000313" key="3">
    <source>
        <dbReference type="Proteomes" id="UP000001549"/>
    </source>
</evidence>
<reference evidence="2 3" key="1">
    <citation type="submission" date="2011-05" db="EMBL/GenBank/DDBJ databases">
        <title>Complete sequence of chromosome of Frankia symbiont of Datisca glomerata.</title>
        <authorList>
            <consortium name="US DOE Joint Genome Institute"/>
            <person name="Lucas S."/>
            <person name="Han J."/>
            <person name="Lapidus A."/>
            <person name="Cheng J.-F."/>
            <person name="Goodwin L."/>
            <person name="Pitluck S."/>
            <person name="Peters L."/>
            <person name="Mikhailova N."/>
            <person name="Chertkov O."/>
            <person name="Teshima H."/>
            <person name="Han C."/>
            <person name="Tapia R."/>
            <person name="Land M."/>
            <person name="Hauser L."/>
            <person name="Kyrpides N."/>
            <person name="Ivanova N."/>
            <person name="Pagani I."/>
            <person name="Berry A."/>
            <person name="Pawlowski K."/>
            <person name="Persson T."/>
            <person name="Vanden Heuvel B."/>
            <person name="Benson D."/>
            <person name="Woyke T."/>
        </authorList>
    </citation>
    <scope>NUCLEOTIDE SEQUENCE [LARGE SCALE GENOMIC DNA]</scope>
    <source>
        <strain evidence="3">4085684</strain>
    </source>
</reference>
<dbReference type="RefSeq" id="WP_013875571.1">
    <property type="nucleotide sequence ID" value="NC_015656.1"/>
</dbReference>
<keyword evidence="3" id="KW-1185">Reference proteome</keyword>
<evidence type="ECO:0000313" key="2">
    <source>
        <dbReference type="EMBL" id="AEH11726.1"/>
    </source>
</evidence>
<dbReference type="Proteomes" id="UP000001549">
    <property type="component" value="Chromosome"/>
</dbReference>
<evidence type="ECO:0000256" key="1">
    <source>
        <dbReference type="SAM" id="MobiDB-lite"/>
    </source>
</evidence>
<dbReference type="STRING" id="656024.FsymDg_4477"/>
<dbReference type="EMBL" id="CP002801">
    <property type="protein sequence ID" value="AEH11726.1"/>
    <property type="molecule type" value="Genomic_DNA"/>
</dbReference>
<accession>F8B029</accession>
<dbReference type="HOGENOM" id="CLU_2129756_0_0_11"/>